<evidence type="ECO:0000259" key="3">
    <source>
        <dbReference type="PROSITE" id="PS00623"/>
    </source>
</evidence>
<feature type="domain" description="Glucose-methanol-choline oxidoreductase N-terminal" evidence="3">
    <location>
        <begin position="4992"/>
        <end position="5015"/>
    </location>
</feature>
<organism evidence="5 6">
    <name type="scientific">Cotesia congregata</name>
    <name type="common">Parasitoid wasp</name>
    <name type="synonym">Apanteles congregatus</name>
    <dbReference type="NCBI Taxonomy" id="51543"/>
    <lineage>
        <taxon>Eukaryota</taxon>
        <taxon>Metazoa</taxon>
        <taxon>Ecdysozoa</taxon>
        <taxon>Arthropoda</taxon>
        <taxon>Hexapoda</taxon>
        <taxon>Insecta</taxon>
        <taxon>Pterygota</taxon>
        <taxon>Neoptera</taxon>
        <taxon>Endopterygota</taxon>
        <taxon>Hymenoptera</taxon>
        <taxon>Apocrita</taxon>
        <taxon>Ichneumonoidea</taxon>
        <taxon>Braconidae</taxon>
        <taxon>Microgastrinae</taxon>
        <taxon>Cotesia</taxon>
    </lineage>
</organism>
<feature type="domain" description="Glucose-methanol-choline oxidoreductase N-terminal" evidence="4">
    <location>
        <begin position="5169"/>
        <end position="5183"/>
    </location>
</feature>
<feature type="domain" description="Glucose-methanol-choline oxidoreductase N-terminal" evidence="3">
    <location>
        <begin position="3746"/>
        <end position="3769"/>
    </location>
</feature>
<dbReference type="SUPFAM" id="SSF51905">
    <property type="entry name" value="FAD/NAD(P)-binding domain"/>
    <property type="match status" value="11"/>
</dbReference>
<dbReference type="GO" id="GO:0050660">
    <property type="term" value="F:flavin adenine dinucleotide binding"/>
    <property type="evidence" value="ECO:0007669"/>
    <property type="project" value="InterPro"/>
</dbReference>
<comment type="caution">
    <text evidence="5">The sequence shown here is derived from an EMBL/GenBank/DDBJ whole genome shotgun (WGS) entry which is preliminary data.</text>
</comment>
<name>A0A8J2EEX1_COTCN</name>
<feature type="domain" description="Glucose-methanol-choline oxidoreductase N-terminal" evidence="3">
    <location>
        <begin position="134"/>
        <end position="157"/>
    </location>
</feature>
<dbReference type="OrthoDB" id="269227at2759"/>
<feature type="domain" description="Glucose-methanol-choline oxidoreductase N-terminal" evidence="4">
    <location>
        <begin position="3328"/>
        <end position="3342"/>
    </location>
</feature>
<evidence type="ECO:0000256" key="2">
    <source>
        <dbReference type="RuleBase" id="RU003968"/>
    </source>
</evidence>
<dbReference type="InterPro" id="IPR012132">
    <property type="entry name" value="GMC_OxRdtase"/>
</dbReference>
<dbReference type="Gene3D" id="3.30.560.10">
    <property type="entry name" value="Glucose Oxidase, domain 3"/>
    <property type="match status" value="11"/>
</dbReference>
<keyword evidence="2" id="KW-0285">Flavoprotein</keyword>
<dbReference type="PANTHER" id="PTHR11552">
    <property type="entry name" value="GLUCOSE-METHANOL-CHOLINE GMC OXIDOREDUCTASE"/>
    <property type="match status" value="1"/>
</dbReference>
<dbReference type="Pfam" id="PF05199">
    <property type="entry name" value="GMC_oxred_C"/>
    <property type="match status" value="11"/>
</dbReference>
<feature type="domain" description="Glucose-methanol-choline oxidoreductase N-terminal" evidence="3">
    <location>
        <begin position="5604"/>
        <end position="5627"/>
    </location>
</feature>
<gene>
    <name evidence="5" type="ORF">HICCMSTLAB_LOCUS2290</name>
</gene>
<evidence type="ECO:0000256" key="1">
    <source>
        <dbReference type="ARBA" id="ARBA00010790"/>
    </source>
</evidence>
<dbReference type="GO" id="GO:0016614">
    <property type="term" value="F:oxidoreductase activity, acting on CH-OH group of donors"/>
    <property type="evidence" value="ECO:0007669"/>
    <property type="project" value="InterPro"/>
</dbReference>
<feature type="domain" description="Glucose-methanol-choline oxidoreductase N-terminal" evidence="3">
    <location>
        <begin position="1421"/>
        <end position="1444"/>
    </location>
</feature>
<evidence type="ECO:0000313" key="6">
    <source>
        <dbReference type="Proteomes" id="UP000786811"/>
    </source>
</evidence>
<feature type="domain" description="Glucose-methanol-choline oxidoreductase N-terminal" evidence="4">
    <location>
        <begin position="1599"/>
        <end position="1613"/>
    </location>
</feature>
<evidence type="ECO:0000259" key="4">
    <source>
        <dbReference type="PROSITE" id="PS00624"/>
    </source>
</evidence>
<feature type="domain" description="Glucose-methanol-choline oxidoreductase N-terminal" evidence="4">
    <location>
        <begin position="6391"/>
        <end position="6405"/>
    </location>
</feature>
<proteinExistence type="inferred from homology"/>
<evidence type="ECO:0000313" key="5">
    <source>
        <dbReference type="EMBL" id="CAG5076823.1"/>
    </source>
</evidence>
<feature type="domain" description="Glucose-methanol-choline oxidoreductase N-terminal" evidence="3">
    <location>
        <begin position="3150"/>
        <end position="3173"/>
    </location>
</feature>
<feature type="domain" description="Glucose-methanol-choline oxidoreductase N-terminal" evidence="3">
    <location>
        <begin position="2039"/>
        <end position="2062"/>
    </location>
</feature>
<dbReference type="PANTHER" id="PTHR11552:SF227">
    <property type="entry name" value="GLUCOSE DEHYDROGENASE [FAD, QUINONE]-LIKE PROTEIN"/>
    <property type="match status" value="1"/>
</dbReference>
<feature type="domain" description="Glucose-methanol-choline oxidoreductase N-terminal" evidence="4">
    <location>
        <begin position="2218"/>
        <end position="2232"/>
    </location>
</feature>
<feature type="domain" description="Glucose-methanol-choline oxidoreductase N-terminal" evidence="4">
    <location>
        <begin position="2733"/>
        <end position="2747"/>
    </location>
</feature>
<dbReference type="SUPFAM" id="SSF54373">
    <property type="entry name" value="FAD-linked reductases, C-terminal domain"/>
    <property type="match status" value="11"/>
</dbReference>
<feature type="domain" description="Glucose-methanol-choline oxidoreductase N-terminal" evidence="4">
    <location>
        <begin position="992"/>
        <end position="1006"/>
    </location>
</feature>
<dbReference type="Pfam" id="PF00732">
    <property type="entry name" value="GMC_oxred_N"/>
    <property type="match status" value="11"/>
</dbReference>
<dbReference type="Proteomes" id="UP000786811">
    <property type="component" value="Unassembled WGS sequence"/>
</dbReference>
<comment type="similarity">
    <text evidence="1 2">Belongs to the GMC oxidoreductase family.</text>
</comment>
<dbReference type="PROSITE" id="PS00623">
    <property type="entry name" value="GMC_OXRED_1"/>
    <property type="match status" value="7"/>
</dbReference>
<dbReference type="PROSITE" id="PS00624">
    <property type="entry name" value="GMC_OXRED_2"/>
    <property type="match status" value="10"/>
</dbReference>
<dbReference type="InterPro" id="IPR036188">
    <property type="entry name" value="FAD/NAD-bd_sf"/>
</dbReference>
<keyword evidence="2" id="KW-0274">FAD</keyword>
<dbReference type="EMBL" id="CAJNRD030001117">
    <property type="protein sequence ID" value="CAG5076823.1"/>
    <property type="molecule type" value="Genomic_DNA"/>
</dbReference>
<keyword evidence="6" id="KW-1185">Reference proteome</keyword>
<dbReference type="InterPro" id="IPR007867">
    <property type="entry name" value="GMC_OxRtase_C"/>
</dbReference>
<sequence length="6701" mass="745605">MGVESTIANYLGSATGSLSWFFPALAMAISYFQLEVMDKESQPIDMPTELLHPAYDFIVVGAGSAGAVVASRLSEIENWNVLLLEAGGDETEISDVPLLAGYLQLSKLDWKYKTEPQGDACLAMEQGRCNWPRGKVLGGSSVLNYMLYLRGNRKDYDIWEQQGNPGWSSKDALYYFKKSEDNKNPYLANTVYHSTGGYLTVQEAPWRTPLATAFVKAGQEMGYEIRDINGARQTGFMIAQGTIRDGSRCSTSKAFLRPARLRQNLHVALNSHVTKVLIDPTTKRAYGIEMMREGKMYRIQAKNEVILSGGSVNSPQLLMLSGVGPRDHLEQLGIPVIHDAAVGQNLQDHVGLGGLTFLVNQEVSMVENRLHSVSSVMRYAIFGDGPLTVLGGVEGLAFVNTKYVNATEDFPDIELHFISGSTNSDGGRQIRKVHGITQRFYDAVFGEISNRDVWSVIPMLLRPKSKGLIRLRSKNPFDHPLIYPNYFKEPEDIATLVEGVKIGVALSRTAAFRKYGSELNPKPFPGCQHIPLYTDPYWECMIRHYSATIYHPVGTCKMGPSWDSEAVVDPKLRVYGVTGLRVIDASIMPNLVSGNTNAPVIMIGEKGADMIKEFWHKRKHGFSVWITKPPSSLNKMEKGIIFLTLLKAGAMSSSLHSLEYVPEWNVTYACEMFDANNKCQFEDIIYSPRACGQNMTAFMLMLQTLMVSTCDIADPCRRTGTNTIKDDEVYDFIIVGAGVAGPVVARRLAEQEPWWRILLIEAGPEEPTMTAFPAFAFSAINSQLDWNFTTEPTQPHPTACLKSGGRCTWPRGKMVSGTGGLYGMMYVRGHPEVYNRWAQAGNEGWSYQQVQHYFERAENPEIPGLTSGSLFKRTKVAGPLKIDYFPYKPPFGDEILKAASELGYSTTRLYGEKQTGFMVAPMMTERGLRGTTSRFYLRPIVHKSNLKVLTNAHVTKIIKSPWSKNAWGVELIDKFGVKRRIKADKEVVLTAGAVGSPQILLSSGIGPRNDMKKLGIPLYHDLPVGQNLHNHVSVGLKMSINDTYYEDITLDAINEYLTNQTGPLTSTGLTQVTAFLESSFATPGVPDIQVFFDGFSSSCPRTGQAHECFDGSFGVCPRRREILARPTTVVVKSRGFLTLRSVNPLDSPVIYPNYFTDDQDLKVLIEGVKKVIELTKTETMKKWDLRVDDTVLPDCAKYPFGSDAYWECYIRMETGPENHQSGTCKMGPKSDPQAVVDNELRLHGISNIRIADASIFPNVPNSNPCAGIIMTAEKAADMIINTWEDKMDCLTQTCGLAANGSSPQLFIQLIQTLLVAQCGLGGTEEYPRDRTSEILEALEEPFDFIIVGGGSAGSVLAARLSEKPDWKVLLIEAGTYPSVMSDVPGMVLTLQGSEEDYAYQVEPQSNFCLGMIGKRCKWAKGKVLGGSSAINAMLYVHGNNRDYDSWAVESEGWGYEAILPYLKKSVNYPREDIQKFGDKYFGNDGPIDVRKFNYTDSAFQEVYLKAVSEKGLPVLDAFNMDRFVGFGKAHGTVENGRRQNVARAFLSPAKNRKNLFVMTSTRADQILMEGNRASGVKVTLKDGRTVDLRTKKEVVLSAGSIASPQLLMLSGIGPKDDLEALDIKCKADLPVGKNLQDHIAWLGLQLEFPNRLGQAQTKLPFNVLDEAYQYLIHRKGEFSNVGGVDLLGFVNVEDPESAYPDLQFHHLYVPQGYVFKVDAMLAAFSVDESLTEVFKKATLDSDIVYVIPTLLKPKSVGELKLRSKSPGDPVKIFANYLTVEEDTKKMLKAVELVKGLLDAETFKNLGVKLRNFGIPGCKDFKFDSSEYWECNIRHTAGTLYHPVGTVRMGSPDSSKSVVDSTLKVLGIEGLRVVDASIMPVITSGNIHAATLMIAEKGADLIKHQWGSKDEFCPSPISGSSPVIFTQFIQTLVAAQCALGRIDDYPPDRTAEILEILEDPFDFIIVGGGSAGSVLASRLSEEPNWKVLLIEAGTYPSATSDIPGLFLGLQKTEEDYDYLLEPQSDFCLGMIDNRCKWAKGKVLGGSSTINAMLYIYGNNKDFDSWAAEGNQGWGYEDVLPYFKKSVNYPHEVILKYGDRHYGSDGPLSVRSYNYTESNIQDIFLQAAKEKGIPTLEILNGDHFIGFGRAHGTLSDGRRNNAAKAFLSPAKNRKNLFVMTSARADQILVEGNRVSGVKVTLKDGRTVDLRTKKEVVLSAGSIASPQLLMLSGIGPKDDLEALDIQFHNLFIPQGNSVLMADLVKAMGLNQKLNDYLTSLSKNTSTIFMCPTLLKPKSVGEIKLRSKSPSDQVMIYSNYLSDEDDTRLMLKAVEFVKDFVDSEPFKKLGAKLRQVVIPGCENFVFDSSQYWECSLRHMSSTVYHPVGTARMGSSGNPKSVVDSTLKVLGVESLRVIDASIMPDIMESCQSNCTSPISGPTPVIFSQLLQTLLVAKCSLGRIDSYPPDRSSEINENSEFDFIIIGGGSAGSALAARLSEEPDWKVLLIEAGTYPSAKSDVPAYYLDLQRSREDYSYKTESNNVSCLGMVNKSCLWPRGFALGGTSVINSMIQIYGNKGDYDSWAAEGNDGWNYEDVLPYFRKSTNYPWEIIEAYGTRYFGRDGPVRIRSYNYSETALPEMLLQAAKERDIPILDMFNTERFIGFGRVYGTIDSGQRVSGAKAYLSPVKERKNLFVMTSTRADQILINDYRATGVRVTFGDNRTLELKASKEVIVSAGTVASPQLLMLSGIGPKSELQELGIECLADLPVGKNLQDHFMWGLYLEFDNKTRVNKTFADSLDDAYEYLAHNDGILATIGRSDVHAFVNLENPDAIYPDIQLITSTFPKGSTEKFNTLLKSYDFTDEIRSYFVDIVKSKDVILMSPIVLNPKSVGEIKLRSKSPEDRVRIFPNHLGDDRDKDTLLRNVEFVKNLTNTEPFKNLGVKLVNSTIPGCKEFKFDTAEYWECHLKHVAHPFYHPVGTVRMGTPENPKSVVDSKLRVLGVDNLRVIDASIMPYVPSGNINAAVYMIAEKGADLIKANWIGQITFLAAKYSFSKIDDYPPDRTSEILENLEEPYDFIIVGAGTAGSALASRLSEQSNWKVLVLESGTYPSPTSDVPGLFLELQKTAEAYTYLEEPQNDFCLGMIDKRSKWAGGRVLGGSSSINGMIYLYGNPSDYDSWAAEGNPGWSYDDVLPYFKKANSYPREIIEKYGDKYLGTDGPIIVRSMNYTNHFHDLFLEAAAETGVPKIDIFNTDKFIGFGRSHMAANNGHRVSTAKAYLSPVRNRKNLFLMTSAQADLVLINNKQATGVRVTLKNNKTVELRASKEVIVSAGAMGSPKLLMLSGIGPKQHLEEFGIRCLADLPVGKNLQDHLIWQGIVFEFKNPSHGSYSPTPLEDEAYEFLLRNEDTLTTSGGIDLMGFINVENSSSKYPDVQFHVFYSPKGGDEVAKGLKVSPFSPELINILANSSTSDIFLVTPILLKPKSSGEVKLRSKSPNDQVKIFQNYLADNRDKVTLLESLEFVKSLLETKTFKDLGIKLRKLVIPGCENFKFDSPAYWECNLRHTGRSFWHTVGTVRMGPSDDPKSVVDSNLKVLGIDRLRVIDASIMPNVTAANTYGCSLANCTSPTSGPTPVIFTQLLQTLLAAKCSFSKIDDYPPDRTSEILENLEEPFDFIIVGAGVAGSALASRLSEQPNWKVLLIEAGTYPTPTSDVPGLFLELQKSAETYYYLEEPQNDFCLGMIDGRSKWTGGKAVGGGSSVNGMLYLYGTPSDYDSWAAEGNPGWSYNDVLPYLKKSNNYPRETIEKYGDKYLGTDGPISVRLMNYTSHFQELFSEAVAETGVPKIDIFNTDKFIGFGKSHMTANNGHRVSTAKAYLSPVRNRKNLFLMTSARADVVLMNNNQATGVRVTLKNNKTVELRASKEVIVSAGVMESPKLLMLSGIGPKEHLEEFGIECLVDLPVGKHLQDHVSWQGIVFEFKNQSHANESLTPSEDKAYEFLLHRRGKLTTSGELQFMGLINVENSSSKYPDIQFHAYHSPQGDDEVATGFKVYPFSPKLVNILTNTSTSDIVSVTPVLLKPKSSGEVKLRSRSPSDQVKIFQNYLADNRDKVTLLKSLEFIKSILETKTFKDLGVKLREAVIPGCDFKFDTPEYWECNLRHTAHSYFHAVGTVRMGPSDDPKSVVDSNLKVLGIVRLRVVDASIMPNVPAANPDATTFGYSQEFSVDNLESLVDVVTPNYGFTDNQFESSNINRRICEGCAEEVNPRLCSNNFQSWETNGFNSDYNCVKKRAKIKYPKINGSSKKYDFIIVGAGSAGCVLANRLSEIYNWKILLLEAGIEEPEVTDVPAFAPILAATNIDWQYQTQPDKFSCRSRTGQVCAWARGKVMGGSSSINYMLYVRGNRGDYDDWASLGNYGWDYDSVLPYFLKSENNDDPDIVKKNPKYHRTGGYLNVERFSYQDINSHILYNAWKELGYPEVDSNAENQLGLMELQTTSNDGMRMSTNAAFIRPIRQKRKNLVIETQAHVIRVVIDPKTRVAIGVEYLSTRTGFTKMAFASKEVILSAGSLNSPKILMLSGVGPEQDLKYLGIPVIYNSYVGYNLQDHATLDGVVFDLSNKTSVSPDYDEMLRDVEYYQHTKSGRLSTMGPIIINNFVQTRFEESFTRPDIQYSFEPINVDELYKDPIQYRETAAFPITYYNGIMAKPILLAPRSRGLLRLNFTEPIWGDPEIYPNFFTAYPDLETLIDGIETSLELLNTESFIENSWRLREEPLPGCKHLPFGTRQYWACVIMEYTGTIFHPVGTCKMGPKSDRSAVVDPQLRVYGVASLRVVDASIMPKIVRGNTNAPVIMIAEKVSDMIKSHCFVIINTSVVGAIKAAGLLLVGKLSVLPVLIAALAYFNYDLMDPENHPQVTKNLRAKYDFIVVGGGSAGSVIANRLTENPKWNVLLIEAGGHETEITDVPILSLYLHKSKVDWKYRTQPQWSACQAMVDQRCCWTRGKVLGGSSVLNTMLYIRGNRRDFDQWESFGNTGWGYEDVLPYFKKSEDQRNPYLARDKRHHSTGGYLTIQESPYNTPLGMAFLQAGEEMGYDIVDVNGAQQTGFALWQFTMRRGTRCSTAKAFVRPIRLRPNFHLSLWTHVTRILIDPATKRAYGVELIRNNRLEVIYATKEVILSAGAINSPQLLMLSGIGDSQHLQEVGIKPLVHSPGVGQNLQDHIAVGGIAFLIDYPISIVMGRLVNLNSALRYAITEDGPLTSSVGLEAVAFISTKYANQTDDWPDIEFMLTSASVMSDGGTQVKNAHGLTDAFYNEVFGEVTNKDVFAVFPMMLRPKSRGEIRLRSKNPLEYPLLYHNYLTRQEDVDVLREGVKAAIALGDTVSMKRFGARLHDKPLPNCKHIPLYTDEYWNCYIRQYTMTIYHMSCTAKMGPPTDPMAVVDPQLRVYGVEGLRVIDASIMPTITNGNINAPVIMIAEKGADMIKQQWMKRWKRDNTMGTSTVLIPLIALGLTYYQYNSADPESHPTDAKELFLVYDFIVVGGGSAGAVIASRLSEVANWTVLLLEAGGDENEVSDVPALAVYTQLSELDWKYQTSVSNTSAYCLAMIGDKCNWPRGKVLGGSSVLNAMVYVRGNRHDYDSWESQGNTGWSYDDVLPYFIKSEDNRNPYLAKTPYHGTGGLLTVQEPAWRTPLSIAFIQAGQEMGYTFRDINGANQTGFMLTQATIRRGSRCSTAKAFLRPVKNRKNLHIAMHAQVLKLLFNKDKRATGVEFLRDGRKQFAHVRREVILSAGAIDSPQLLMLSGIGPREHLDDLGIPILSDLRVGDNLQDHVGLGGLTFLIDEPITFKKSRFQSFSVAMEYILNERGPMSNPGIEAVAFVNSKFADRSIDWPDVQFHFGPSSISSDDGDYIRKACNLRDRVYNVMYKPLEKAEAWTILPLLLRPKSTGWIRLKSRNPFVHPDINPNYFAHKEDIDILVDAIRIAMEVSNTTAFQRFGSRPLTIPMPGCQHFEFDTYEYWECAIRHFTFTIYHPAGTCKMGPRSDPTAVVDSRLRVYGVKGLRVADASIMPTIVSGNPNAPVIMIGEKVSDMIKEDWRVGRTSTLKSALGLMGTGFWLVPLVIIGLSYYRYDQLDPENRIIDRHPLDPQYDFIIIGGGSAGAVVASRLTEIPDWKVLLLEAGPDENEITDVPSLAAYLQLSKLDWKYKTEPSGTSCMAMKNGRCNWPRGKVMGGSSTLNYMLYVRGNRFDYDHWEALGNPGWGYEQALYYFKKSEDNRNPYLRNSPYHGTGGYLTVQESPWRTPLVVAFVQAGTELGYENRDINGEYQTGFMIAQGTIRRGSRCSTSKAFLRPVRLRKNLHVAMNTHVTRILIDPLSSRAMGVEIYRDGKKQVIRARKEVILSAGAINSPQLLMLSGVGHRYHLQEMGIPVLKDLPVGDNLQDHVGMAGLTFLVDKPVSIVQDRFQPAQITTNYVINGRGPMTTLGGVEGYAFINTKYANETGLYPDIQLHMAPASLSSDAGVQVRKVLSLTDEVYDTVFRPITNKDAWTLMPLLLRPKSRGTVRLRNSNPFASPLINTNYFAEPEDMTRLVEGAKLAVRISEAKVFKQFGSRIHRIKIPGCRQFKFASDQYWECHIRHITMTIYHPVGTAKMGPVDDPGAVVDPRLRVHGIDNLRVIDASIMPTISSGNTNAPVIMIAEKGSDMIKNDWLATQR</sequence>
<dbReference type="InterPro" id="IPR000172">
    <property type="entry name" value="GMC_OxRdtase_N"/>
</dbReference>
<protein>
    <submittedName>
        <fullName evidence="5">Quinone] (Drosophila pseudoobscura pseudoobscura)</fullName>
    </submittedName>
</protein>
<feature type="domain" description="Glucose-methanol-choline oxidoreductase N-terminal" evidence="4">
    <location>
        <begin position="310"/>
        <end position="324"/>
    </location>
</feature>
<feature type="domain" description="Glucose-methanol-choline oxidoreductase N-terminal" evidence="4">
    <location>
        <begin position="5779"/>
        <end position="5793"/>
    </location>
</feature>
<reference evidence="5" key="1">
    <citation type="submission" date="2021-04" db="EMBL/GenBank/DDBJ databases">
        <authorList>
            <person name="Chebbi M.A.C M."/>
        </authorList>
    </citation>
    <scope>NUCLEOTIDE SEQUENCE</scope>
</reference>
<feature type="domain" description="Glucose-methanol-choline oxidoreductase N-terminal" evidence="4">
    <location>
        <begin position="4559"/>
        <end position="4573"/>
    </location>
</feature>
<accession>A0A8J2EEX1</accession>
<dbReference type="Gene3D" id="3.50.50.60">
    <property type="entry name" value="FAD/NAD(P)-binding domain"/>
    <property type="match status" value="13"/>
</dbReference>